<keyword evidence="7" id="KW-1185">Reference proteome</keyword>
<feature type="transmembrane region" description="Helical" evidence="4">
    <location>
        <begin position="312"/>
        <end position="334"/>
    </location>
</feature>
<dbReference type="SUPFAM" id="SSF103473">
    <property type="entry name" value="MFS general substrate transporter"/>
    <property type="match status" value="1"/>
</dbReference>
<feature type="transmembrane region" description="Helical" evidence="4">
    <location>
        <begin position="82"/>
        <end position="100"/>
    </location>
</feature>
<feature type="transmembrane region" description="Helical" evidence="4">
    <location>
        <begin position="12"/>
        <end position="31"/>
    </location>
</feature>
<dbReference type="Gene3D" id="1.20.1250.20">
    <property type="entry name" value="MFS general substrate transporter like domains"/>
    <property type="match status" value="1"/>
</dbReference>
<feature type="transmembrane region" description="Helical" evidence="4">
    <location>
        <begin position="288"/>
        <end position="306"/>
    </location>
</feature>
<dbReference type="InterPro" id="IPR020846">
    <property type="entry name" value="MFS_dom"/>
</dbReference>
<feature type="transmembrane region" description="Helical" evidence="4">
    <location>
        <begin position="223"/>
        <end position="245"/>
    </location>
</feature>
<name>A0ABX7C753_9HYPH</name>
<evidence type="ECO:0000256" key="2">
    <source>
        <dbReference type="ARBA" id="ARBA00022989"/>
    </source>
</evidence>
<evidence type="ECO:0000259" key="5">
    <source>
        <dbReference type="PROSITE" id="PS50850"/>
    </source>
</evidence>
<reference evidence="6 7" key="1">
    <citation type="submission" date="2021-01" db="EMBL/GenBank/DDBJ databases">
        <title>Genome seq and assembly of Devosia sp. LEGU1.</title>
        <authorList>
            <person name="Chhetri G."/>
        </authorList>
    </citation>
    <scope>NUCLEOTIDE SEQUENCE [LARGE SCALE GENOMIC DNA]</scope>
    <source>
        <strain evidence="6 7">LEGU1</strain>
    </source>
</reference>
<feature type="transmembrane region" description="Helical" evidence="4">
    <location>
        <begin position="170"/>
        <end position="192"/>
    </location>
</feature>
<feature type="domain" description="Major facilitator superfamily (MFS) profile" evidence="5">
    <location>
        <begin position="7"/>
        <end position="402"/>
    </location>
</feature>
<protein>
    <submittedName>
        <fullName evidence="6">MFS transporter</fullName>
    </submittedName>
</protein>
<sequence length="410" mass="42807">MADIASSVPLSGKSWFITGLGVAQIASWGSLYYSFPLVAKAMEADLGWNKALIYGAATAGALLSALLAIPVGQAIDRGHGRIVMTVSSVIASALLILWALTDNVVLFYAAAGGVGALQAATLYEPAFAVVARRAGPSGARDGITALTLWGGFASTVFVPLVQWLMDQFGWRGALEVLAAVNLVLCASIYWLVIDPARDATVTEAAGSNASRSYLREALVNPTFWWLAVSFTAYAATFSTLLLHFYPMMIERGFSEHAVVAAMSLIGPAQVAGRIAIMALGRQASGKRIGSFVVIFFPIAMALFAWAPAEFVVVAATAVIYGAANGIMTILRGIAIPEMVSKEAYGSINGALVVPMNVSRAVAPLMAAALWTATGDYSGTMIAVLALSLLMVAAFWLAAASSGRSGPAKDR</sequence>
<dbReference type="PANTHER" id="PTHR11360">
    <property type="entry name" value="MONOCARBOXYLATE TRANSPORTER"/>
    <property type="match status" value="1"/>
</dbReference>
<dbReference type="InterPro" id="IPR050327">
    <property type="entry name" value="Proton-linked_MCT"/>
</dbReference>
<feature type="transmembrane region" description="Helical" evidence="4">
    <location>
        <begin position="51"/>
        <end position="70"/>
    </location>
</feature>
<proteinExistence type="predicted"/>
<feature type="transmembrane region" description="Helical" evidence="4">
    <location>
        <begin position="376"/>
        <end position="398"/>
    </location>
</feature>
<gene>
    <name evidence="6" type="ORF">JI748_03525</name>
</gene>
<keyword evidence="2 4" id="KW-1133">Transmembrane helix</keyword>
<dbReference type="PANTHER" id="PTHR11360:SF308">
    <property type="entry name" value="BLL3089 PROTEIN"/>
    <property type="match status" value="1"/>
</dbReference>
<dbReference type="PROSITE" id="PS50850">
    <property type="entry name" value="MFS"/>
    <property type="match status" value="1"/>
</dbReference>
<evidence type="ECO:0000256" key="1">
    <source>
        <dbReference type="ARBA" id="ARBA00022692"/>
    </source>
</evidence>
<feature type="transmembrane region" description="Helical" evidence="4">
    <location>
        <begin position="346"/>
        <end position="370"/>
    </location>
</feature>
<feature type="transmembrane region" description="Helical" evidence="4">
    <location>
        <begin position="143"/>
        <end position="164"/>
    </location>
</feature>
<keyword evidence="1 4" id="KW-0812">Transmembrane</keyword>
<dbReference type="Proteomes" id="UP000595857">
    <property type="component" value="Chromosome"/>
</dbReference>
<dbReference type="InterPro" id="IPR011701">
    <property type="entry name" value="MFS"/>
</dbReference>
<dbReference type="InterPro" id="IPR036259">
    <property type="entry name" value="MFS_trans_sf"/>
</dbReference>
<evidence type="ECO:0000256" key="3">
    <source>
        <dbReference type="ARBA" id="ARBA00023136"/>
    </source>
</evidence>
<dbReference type="Pfam" id="PF07690">
    <property type="entry name" value="MFS_1"/>
    <property type="match status" value="1"/>
</dbReference>
<dbReference type="EMBL" id="CP068046">
    <property type="protein sequence ID" value="QQR40095.1"/>
    <property type="molecule type" value="Genomic_DNA"/>
</dbReference>
<feature type="transmembrane region" description="Helical" evidence="4">
    <location>
        <begin position="106"/>
        <end position="131"/>
    </location>
</feature>
<dbReference type="RefSeq" id="WP_201635128.1">
    <property type="nucleotide sequence ID" value="NZ_CP068046.1"/>
</dbReference>
<accession>A0ABX7C753</accession>
<evidence type="ECO:0000313" key="6">
    <source>
        <dbReference type="EMBL" id="QQR40095.1"/>
    </source>
</evidence>
<organism evidence="6 7">
    <name type="scientific">Devosia rhizoryzae</name>
    <dbReference type="NCBI Taxonomy" id="2774137"/>
    <lineage>
        <taxon>Bacteria</taxon>
        <taxon>Pseudomonadati</taxon>
        <taxon>Pseudomonadota</taxon>
        <taxon>Alphaproteobacteria</taxon>
        <taxon>Hyphomicrobiales</taxon>
        <taxon>Devosiaceae</taxon>
        <taxon>Devosia</taxon>
    </lineage>
</organism>
<evidence type="ECO:0000313" key="7">
    <source>
        <dbReference type="Proteomes" id="UP000595857"/>
    </source>
</evidence>
<keyword evidence="3 4" id="KW-0472">Membrane</keyword>
<evidence type="ECO:0000256" key="4">
    <source>
        <dbReference type="SAM" id="Phobius"/>
    </source>
</evidence>